<dbReference type="Pfam" id="PF13584">
    <property type="entry name" value="BatD"/>
    <property type="match status" value="3"/>
</dbReference>
<feature type="transmembrane region" description="Helical" evidence="1">
    <location>
        <begin position="390"/>
        <end position="410"/>
    </location>
</feature>
<protein>
    <recommendedName>
        <fullName evidence="5">BatD</fullName>
    </recommendedName>
</protein>
<name>A0ABN6WTW9_9BACT</name>
<dbReference type="InterPro" id="IPR025738">
    <property type="entry name" value="BatD"/>
</dbReference>
<gene>
    <name evidence="3" type="ORF">HCR_08760</name>
</gene>
<sequence length="483" mass="55475">MSIHGKLVAWLLLSILSFGAGVTASVDENPVIAGESVELAIEAEGEEVLFPRIDKIGEYDVTAEGSQRLERFEDNRSVVKWIKLYAFTPKKSVTIPSFRVVVDGKQMETSPIFIQVESNSSRRSDDFLIALQSDRKEAYVGQVVQVTVRFKEKRDIPVMNVDFVPIKYENFWVKRVGREKRYSEGNYLVHEIRYLFFPQKPGSLTIGPAVVKVAIAKKMRDAFGFIVRQPKWITVTSSPLTLDVKPLPDDLKLVGDFRLHVDAEPRRVDAGKPVRLSIRVEAEGNIEDFDLPPLRIDGVTVYSDAPKIEQRYSHGIYSGTWEKRYVLIADRPFVIPPFSLRYFDPKREKIERLESDPIRIEVRGDALSKKRTDEIKDASKPTKEKRNMMVWLYGSSLIAFFVGMAAMYLISRWRERRGRDGKKRFCDVDGEAKMLQRLMPYISKSKEAAQMAENLYAAIFEGKSTKIEKKVFEKLMEELKRSR</sequence>
<dbReference type="PANTHER" id="PTHR40940:SF2">
    <property type="entry name" value="BATD"/>
    <property type="match status" value="1"/>
</dbReference>
<dbReference type="EMBL" id="AP027370">
    <property type="protein sequence ID" value="BDY12564.1"/>
    <property type="molecule type" value="Genomic_DNA"/>
</dbReference>
<keyword evidence="1" id="KW-0472">Membrane</keyword>
<organism evidence="3 4">
    <name type="scientific">Hydrogenimonas cancrithermarum</name>
    <dbReference type="NCBI Taxonomy" id="2993563"/>
    <lineage>
        <taxon>Bacteria</taxon>
        <taxon>Pseudomonadati</taxon>
        <taxon>Campylobacterota</taxon>
        <taxon>Epsilonproteobacteria</taxon>
        <taxon>Campylobacterales</taxon>
        <taxon>Hydrogenimonadaceae</taxon>
        <taxon>Hydrogenimonas</taxon>
    </lineage>
</organism>
<evidence type="ECO:0000313" key="4">
    <source>
        <dbReference type="Proteomes" id="UP001321445"/>
    </source>
</evidence>
<proteinExistence type="predicted"/>
<feature type="chain" id="PRO_5046773280" description="BatD" evidence="2">
    <location>
        <begin position="20"/>
        <end position="483"/>
    </location>
</feature>
<dbReference type="PANTHER" id="PTHR40940">
    <property type="entry name" value="PROTEIN BATD-RELATED"/>
    <property type="match status" value="1"/>
</dbReference>
<dbReference type="Proteomes" id="UP001321445">
    <property type="component" value="Chromosome"/>
</dbReference>
<evidence type="ECO:0000256" key="2">
    <source>
        <dbReference type="SAM" id="SignalP"/>
    </source>
</evidence>
<accession>A0ABN6WTW9</accession>
<evidence type="ECO:0000313" key="3">
    <source>
        <dbReference type="EMBL" id="BDY12564.1"/>
    </source>
</evidence>
<keyword evidence="1" id="KW-0812">Transmembrane</keyword>
<evidence type="ECO:0008006" key="5">
    <source>
        <dbReference type="Google" id="ProtNLM"/>
    </source>
</evidence>
<keyword evidence="4" id="KW-1185">Reference proteome</keyword>
<dbReference type="RefSeq" id="WP_286337754.1">
    <property type="nucleotide sequence ID" value="NZ_AP027370.1"/>
</dbReference>
<reference evidence="3 4" key="1">
    <citation type="submission" date="2023-03" db="EMBL/GenBank/DDBJ databases">
        <title>Description of Hydrogenimonas sp. ISO32.</title>
        <authorList>
            <person name="Mino S."/>
            <person name="Fukazawa S."/>
            <person name="Sawabe T."/>
        </authorList>
    </citation>
    <scope>NUCLEOTIDE SEQUENCE [LARGE SCALE GENOMIC DNA]</scope>
    <source>
        <strain evidence="3 4">ISO32</strain>
    </source>
</reference>
<feature type="signal peptide" evidence="2">
    <location>
        <begin position="1"/>
        <end position="19"/>
    </location>
</feature>
<evidence type="ECO:0000256" key="1">
    <source>
        <dbReference type="SAM" id="Phobius"/>
    </source>
</evidence>
<keyword evidence="2" id="KW-0732">Signal</keyword>
<keyword evidence="1" id="KW-1133">Transmembrane helix</keyword>